<organism evidence="1 2">
    <name type="scientific">Adiantum capillus-veneris</name>
    <name type="common">Maidenhair fern</name>
    <dbReference type="NCBI Taxonomy" id="13818"/>
    <lineage>
        <taxon>Eukaryota</taxon>
        <taxon>Viridiplantae</taxon>
        <taxon>Streptophyta</taxon>
        <taxon>Embryophyta</taxon>
        <taxon>Tracheophyta</taxon>
        <taxon>Polypodiopsida</taxon>
        <taxon>Polypodiidae</taxon>
        <taxon>Polypodiales</taxon>
        <taxon>Pteridineae</taxon>
        <taxon>Pteridaceae</taxon>
        <taxon>Vittarioideae</taxon>
        <taxon>Adiantum</taxon>
    </lineage>
</organism>
<evidence type="ECO:0000313" key="2">
    <source>
        <dbReference type="Proteomes" id="UP000886520"/>
    </source>
</evidence>
<accession>A0A9D4ZM47</accession>
<name>A0A9D4ZM47_ADICA</name>
<evidence type="ECO:0000313" key="1">
    <source>
        <dbReference type="EMBL" id="KAI5080514.1"/>
    </source>
</evidence>
<dbReference type="AlphaFoldDB" id="A0A9D4ZM47"/>
<dbReference type="EMBL" id="JABFUD020000004">
    <property type="protein sequence ID" value="KAI5080514.1"/>
    <property type="molecule type" value="Genomic_DNA"/>
</dbReference>
<dbReference type="Proteomes" id="UP000886520">
    <property type="component" value="Chromosome 4"/>
</dbReference>
<keyword evidence="2" id="KW-1185">Reference proteome</keyword>
<sequence>MAGVARGKGHPVVGSGSAKGEFLRRPLGLPCLGGLVWMRCLWVTIGHVGPPTQGRSVAMETTGDNFHCGKFLRGGLP</sequence>
<proteinExistence type="predicted"/>
<gene>
    <name evidence="1" type="ORF">GOP47_0003697</name>
</gene>
<protein>
    <submittedName>
        <fullName evidence="1">Uncharacterized protein</fullName>
    </submittedName>
</protein>
<comment type="caution">
    <text evidence="1">The sequence shown here is derived from an EMBL/GenBank/DDBJ whole genome shotgun (WGS) entry which is preliminary data.</text>
</comment>
<reference evidence="1" key="1">
    <citation type="submission" date="2021-01" db="EMBL/GenBank/DDBJ databases">
        <title>Adiantum capillus-veneris genome.</title>
        <authorList>
            <person name="Fang Y."/>
            <person name="Liao Q."/>
        </authorList>
    </citation>
    <scope>NUCLEOTIDE SEQUENCE</scope>
    <source>
        <strain evidence="1">H3</strain>
        <tissue evidence="1">Leaf</tissue>
    </source>
</reference>